<keyword evidence="4 6" id="KW-0289">Folate biosynthesis</keyword>
<evidence type="ECO:0000256" key="6">
    <source>
        <dbReference type="RuleBase" id="RU362079"/>
    </source>
</evidence>
<dbReference type="CDD" id="cd00534">
    <property type="entry name" value="DHNA_DHNTPE"/>
    <property type="match status" value="1"/>
</dbReference>
<dbReference type="EMBL" id="DYZF01000133">
    <property type="protein sequence ID" value="HJE51408.1"/>
    <property type="molecule type" value="Genomic_DNA"/>
</dbReference>
<keyword evidence="5 6" id="KW-0456">Lyase</keyword>
<reference evidence="8" key="1">
    <citation type="journal article" date="2021" name="PeerJ">
        <title>Extensive microbial diversity within the chicken gut microbiome revealed by metagenomics and culture.</title>
        <authorList>
            <person name="Gilroy R."/>
            <person name="Ravi A."/>
            <person name="Getino M."/>
            <person name="Pursley I."/>
            <person name="Horton D.L."/>
            <person name="Alikhan N.F."/>
            <person name="Baker D."/>
            <person name="Gharbi K."/>
            <person name="Hall N."/>
            <person name="Watson M."/>
            <person name="Adriaenssens E.M."/>
            <person name="Foster-Nyarko E."/>
            <person name="Jarju S."/>
            <person name="Secka A."/>
            <person name="Antonio M."/>
            <person name="Oren A."/>
            <person name="Chaudhuri R.R."/>
            <person name="La Ragione R."/>
            <person name="Hildebrand F."/>
            <person name="Pallen M.J."/>
        </authorList>
    </citation>
    <scope>NUCLEOTIDE SEQUENCE</scope>
    <source>
        <strain evidence="8">ChiGjej3B3-7470</strain>
    </source>
</reference>
<dbReference type="GO" id="GO:0046654">
    <property type="term" value="P:tetrahydrofolate biosynthetic process"/>
    <property type="evidence" value="ECO:0007669"/>
    <property type="project" value="UniProtKB-UniRule"/>
</dbReference>
<dbReference type="Pfam" id="PF02152">
    <property type="entry name" value="FolB"/>
    <property type="match status" value="1"/>
</dbReference>
<comment type="catalytic activity">
    <reaction evidence="1 6">
        <text>7,8-dihydroneopterin = 6-hydroxymethyl-7,8-dihydropterin + glycolaldehyde</text>
        <dbReference type="Rhea" id="RHEA:10540"/>
        <dbReference type="ChEBI" id="CHEBI:17001"/>
        <dbReference type="ChEBI" id="CHEBI:17071"/>
        <dbReference type="ChEBI" id="CHEBI:44841"/>
        <dbReference type="EC" id="4.1.2.25"/>
    </reaction>
</comment>
<comment type="function">
    <text evidence="6">Catalyzes the conversion of 7,8-dihydroneopterin to 6-hydroxymethyl-7,8-dihydropterin.</text>
</comment>
<sequence length="118" mass="12918">MDQITITGVTATGYHGVFPEERREGQPFVVDVVLELDLDTESDRLDDTVSYADVADEIEAVITGEPFNLIETVAGRIADRCLAHGKVVGVTVTVHKPRAPLTQTFADVSVTISRRRHV</sequence>
<feature type="domain" description="Dihydroneopterin aldolase/epimerase" evidence="7">
    <location>
        <begin position="4"/>
        <end position="114"/>
    </location>
</feature>
<gene>
    <name evidence="8" type="primary">folB</name>
    <name evidence="8" type="ORF">K8V15_05440</name>
</gene>
<dbReference type="Gene3D" id="3.30.1130.10">
    <property type="match status" value="1"/>
</dbReference>
<evidence type="ECO:0000256" key="3">
    <source>
        <dbReference type="ARBA" id="ARBA00005708"/>
    </source>
</evidence>
<evidence type="ECO:0000256" key="5">
    <source>
        <dbReference type="ARBA" id="ARBA00023239"/>
    </source>
</evidence>
<accession>A0A921EN39</accession>
<comment type="pathway">
    <text evidence="2 6">Cofactor biosynthesis; tetrahydrofolate biosynthesis; 2-amino-4-hydroxy-6-hydroxymethyl-7,8-dihydropteridine diphosphate from 7,8-dihydroneopterin triphosphate: step 3/4.</text>
</comment>
<dbReference type="InterPro" id="IPR006156">
    <property type="entry name" value="Dihydroneopterin_aldolase"/>
</dbReference>
<dbReference type="PANTHER" id="PTHR42844:SF1">
    <property type="entry name" value="DIHYDRONEOPTERIN ALDOLASE 1-RELATED"/>
    <property type="match status" value="1"/>
</dbReference>
<dbReference type="GO" id="GO:0046656">
    <property type="term" value="P:folic acid biosynthetic process"/>
    <property type="evidence" value="ECO:0007669"/>
    <property type="project" value="UniProtKB-UniRule"/>
</dbReference>
<dbReference type="GO" id="GO:0004150">
    <property type="term" value="F:dihydroneopterin aldolase activity"/>
    <property type="evidence" value="ECO:0007669"/>
    <property type="project" value="UniProtKB-UniRule"/>
</dbReference>
<name>A0A921EN39_9ACTN</name>
<comment type="similarity">
    <text evidence="3 6">Belongs to the DHNA family.</text>
</comment>
<reference evidence="8" key="2">
    <citation type="submission" date="2021-09" db="EMBL/GenBank/DDBJ databases">
        <authorList>
            <person name="Gilroy R."/>
        </authorList>
    </citation>
    <scope>NUCLEOTIDE SEQUENCE</scope>
    <source>
        <strain evidence="8">ChiGjej3B3-7470</strain>
    </source>
</reference>
<dbReference type="SMART" id="SM00905">
    <property type="entry name" value="FolB"/>
    <property type="match status" value="1"/>
</dbReference>
<dbReference type="InterPro" id="IPR043133">
    <property type="entry name" value="GTP-CH-I_C/QueF"/>
</dbReference>
<evidence type="ECO:0000313" key="8">
    <source>
        <dbReference type="EMBL" id="HJE51408.1"/>
    </source>
</evidence>
<protein>
    <recommendedName>
        <fullName evidence="6">7,8-dihydroneopterin aldolase</fullName>
        <ecNumber evidence="6">4.1.2.25</ecNumber>
    </recommendedName>
</protein>
<dbReference type="AlphaFoldDB" id="A0A921EN39"/>
<evidence type="ECO:0000313" key="9">
    <source>
        <dbReference type="Proteomes" id="UP000712713"/>
    </source>
</evidence>
<dbReference type="NCBIfam" id="TIGR00525">
    <property type="entry name" value="folB"/>
    <property type="match status" value="1"/>
</dbReference>
<organism evidence="8 9">
    <name type="scientific">Tessaracoccus flavescens</name>
    <dbReference type="NCBI Taxonomy" id="399497"/>
    <lineage>
        <taxon>Bacteria</taxon>
        <taxon>Bacillati</taxon>
        <taxon>Actinomycetota</taxon>
        <taxon>Actinomycetes</taxon>
        <taxon>Propionibacteriales</taxon>
        <taxon>Propionibacteriaceae</taxon>
        <taxon>Tessaracoccus</taxon>
    </lineage>
</organism>
<dbReference type="InterPro" id="IPR006157">
    <property type="entry name" value="FolB_dom"/>
</dbReference>
<evidence type="ECO:0000256" key="1">
    <source>
        <dbReference type="ARBA" id="ARBA00001353"/>
    </source>
</evidence>
<comment type="caution">
    <text evidence="8">The sequence shown here is derived from an EMBL/GenBank/DDBJ whole genome shotgun (WGS) entry which is preliminary data.</text>
</comment>
<dbReference type="FunFam" id="3.30.1130.10:FF:000003">
    <property type="entry name" value="7,8-dihydroneopterin aldolase"/>
    <property type="match status" value="1"/>
</dbReference>
<evidence type="ECO:0000256" key="4">
    <source>
        <dbReference type="ARBA" id="ARBA00022909"/>
    </source>
</evidence>
<proteinExistence type="inferred from homology"/>
<dbReference type="EC" id="4.1.2.25" evidence="6"/>
<dbReference type="SUPFAM" id="SSF55620">
    <property type="entry name" value="Tetrahydrobiopterin biosynthesis enzymes-like"/>
    <property type="match status" value="1"/>
</dbReference>
<dbReference type="GO" id="GO:0005737">
    <property type="term" value="C:cytoplasm"/>
    <property type="evidence" value="ECO:0007669"/>
    <property type="project" value="TreeGrafter"/>
</dbReference>
<evidence type="ECO:0000256" key="2">
    <source>
        <dbReference type="ARBA" id="ARBA00005013"/>
    </source>
</evidence>
<dbReference type="Proteomes" id="UP000712713">
    <property type="component" value="Unassembled WGS sequence"/>
</dbReference>
<evidence type="ECO:0000259" key="7">
    <source>
        <dbReference type="SMART" id="SM00905"/>
    </source>
</evidence>
<dbReference type="PANTHER" id="PTHR42844">
    <property type="entry name" value="DIHYDRONEOPTERIN ALDOLASE 1-RELATED"/>
    <property type="match status" value="1"/>
</dbReference>
<dbReference type="NCBIfam" id="TIGR00526">
    <property type="entry name" value="folB_dom"/>
    <property type="match status" value="1"/>
</dbReference>